<dbReference type="PANTHER" id="PTHR23055">
    <property type="entry name" value="CALCIUM BINDING PROTEINS"/>
    <property type="match status" value="1"/>
</dbReference>
<dbReference type="AlphaFoldDB" id="A0AAD5M7E1"/>
<protein>
    <recommendedName>
        <fullName evidence="7">EF-hand domain-containing protein</fullName>
    </recommendedName>
</protein>
<proteinExistence type="inferred from homology"/>
<feature type="compositionally biased region" description="Acidic residues" evidence="6">
    <location>
        <begin position="492"/>
        <end position="505"/>
    </location>
</feature>
<dbReference type="InterPro" id="IPR028846">
    <property type="entry name" value="Recoverin"/>
</dbReference>
<evidence type="ECO:0000313" key="9">
    <source>
        <dbReference type="Proteomes" id="UP001209570"/>
    </source>
</evidence>
<evidence type="ECO:0000256" key="2">
    <source>
        <dbReference type="ARBA" id="ARBA00022707"/>
    </source>
</evidence>
<evidence type="ECO:0000256" key="1">
    <source>
        <dbReference type="ARBA" id="ARBA00006049"/>
    </source>
</evidence>
<feature type="region of interest" description="Disordered" evidence="6">
    <location>
        <begin position="492"/>
        <end position="515"/>
    </location>
</feature>
<feature type="domain" description="EF-hand" evidence="7">
    <location>
        <begin position="423"/>
        <end position="458"/>
    </location>
</feature>
<feature type="domain" description="EF-hand" evidence="7">
    <location>
        <begin position="738"/>
        <end position="773"/>
    </location>
</feature>
<sequence length="1091" mass="119857">MADDDAVDIPLQSNIPDDDEEENTVTLPSSPKSADADVTIALPFVTPAASFSIQAKRALLVRNALVAAGIAACPTDALVAAARDQPNDGAVDIEAACELVQALPGVRSGEAFEPVKDTLARVVRAAQPTTCTQMGAALVVLVQGDVHLKLRGVLELLCGPSCEQLPVSRIKNALQTVLVAITALFEDPATTDADRELSSTIAASAASEATDRIAELLDANVADEGDEASISLERFMEWIESGDTVDVLPWLPLMDCAKWPSLKRLTSVTSSTKSPRSPRSKSIPETNGTEGEFDDEEEYDDGEEVDSALRFRFSGVDGGTIVVNGDVAVKLLSLLKKSALTKLYSNTMYETFVQHTSDGLLEEDTFMEAVEELVAMTGQPQLMQDDEFLDCMLNIFRAFLPENCTKVDAFEIAAGMSLFVWGSKSDKLRSAFHYFDADSKEFLNRQQLWRFLRSILIVLLCLSPPPQTVVARYGSIVELVESGEQEIMENVMDDGSEYDDEDEEAETPKKERSRSRAESELRQGVFCFEDFEMWKYFRSFLTLLFALGNGSELSAEAIASVADATAIAIADSIFRDMNKTFSFRLTSYDNTTLRIRLKDVATVYTISERMTLAESVLDDSEDGEHEPDEMPPPDEDPNVKKTNSSFLTFEPSDISTYLFMLRSTKLDELGVSQIYDALLAYATPTAEDMRDDQGGTGYTYAGLEEDEGAYLVITRARFYECVRNLVPKNDMSEKAQQTSSKLLSRIFNVFDLKRSGRVNALELVCGMSILGKGTKSHKLLMAFEFITKLREQRRRTLNNYMSMGFGGGAAAMAAAGGGGSGNSSFSTGGAFGWVSARGAYSTTTGLRRSMLQNEVNALPRNVVYIYLRSFLLALMALSESTYRMGLEKMYAEADDIVEEAMGDLMTEVAAVNGNNNGGGAYAGYGTSRSRARVSFEQFAEWYNRSGLYHVSWIELLDATKWELQQPVDSGVPASIPCGVRLLDPSLPEHAVDTTMDKLQLTLMCFLLTLYGMSTSMSGDILRHSAQQGTNAVLQAFCEDDGSGDALDRSKPVSLKDFFDWFSESGYRSFAWLELVDLKHWPVEMNIRGVDG</sequence>
<dbReference type="PANTHER" id="PTHR23055:SF178">
    <property type="entry name" value="NEUROCALCIN HOMOLOG"/>
    <property type="match status" value="1"/>
</dbReference>
<dbReference type="SUPFAM" id="SSF47473">
    <property type="entry name" value="EF-hand"/>
    <property type="match status" value="2"/>
</dbReference>
<keyword evidence="9" id="KW-1185">Reference proteome</keyword>
<evidence type="ECO:0000256" key="3">
    <source>
        <dbReference type="ARBA" id="ARBA00022723"/>
    </source>
</evidence>
<feature type="compositionally biased region" description="Low complexity" evidence="6">
    <location>
        <begin position="269"/>
        <end position="290"/>
    </location>
</feature>
<feature type="compositionally biased region" description="Acidic residues" evidence="6">
    <location>
        <begin position="616"/>
        <end position="636"/>
    </location>
</feature>
<comment type="caution">
    <text evidence="8">The sequence shown here is derived from an EMBL/GenBank/DDBJ whole genome shotgun (WGS) entry which is preliminary data.</text>
</comment>
<evidence type="ECO:0000259" key="7">
    <source>
        <dbReference type="PROSITE" id="PS50222"/>
    </source>
</evidence>
<evidence type="ECO:0000313" key="8">
    <source>
        <dbReference type="EMBL" id="KAJ0397256.1"/>
    </source>
</evidence>
<name>A0AAD5M7E1_PYTIN</name>
<keyword evidence="2" id="KW-0519">Myristate</keyword>
<dbReference type="EMBL" id="JAKCXM010000260">
    <property type="protein sequence ID" value="KAJ0397256.1"/>
    <property type="molecule type" value="Genomic_DNA"/>
</dbReference>
<feature type="region of interest" description="Disordered" evidence="6">
    <location>
        <begin position="1"/>
        <end position="32"/>
    </location>
</feature>
<keyword evidence="5" id="KW-0449">Lipoprotein</keyword>
<dbReference type="Proteomes" id="UP001209570">
    <property type="component" value="Unassembled WGS sequence"/>
</dbReference>
<dbReference type="GO" id="GO:0005509">
    <property type="term" value="F:calcium ion binding"/>
    <property type="evidence" value="ECO:0007669"/>
    <property type="project" value="InterPro"/>
</dbReference>
<feature type="compositionally biased region" description="Basic and acidic residues" evidence="6">
    <location>
        <begin position="506"/>
        <end position="515"/>
    </location>
</feature>
<dbReference type="Gene3D" id="1.10.238.10">
    <property type="entry name" value="EF-hand"/>
    <property type="match status" value="2"/>
</dbReference>
<comment type="similarity">
    <text evidence="1">Belongs to the recoverin family.</text>
</comment>
<gene>
    <name evidence="8" type="ORF">P43SY_008584</name>
</gene>
<dbReference type="InterPro" id="IPR002048">
    <property type="entry name" value="EF_hand_dom"/>
</dbReference>
<dbReference type="InterPro" id="IPR011992">
    <property type="entry name" value="EF-hand-dom_pair"/>
</dbReference>
<organism evidence="8 9">
    <name type="scientific">Pythium insidiosum</name>
    <name type="common">Pythiosis disease agent</name>
    <dbReference type="NCBI Taxonomy" id="114742"/>
    <lineage>
        <taxon>Eukaryota</taxon>
        <taxon>Sar</taxon>
        <taxon>Stramenopiles</taxon>
        <taxon>Oomycota</taxon>
        <taxon>Peronosporomycetes</taxon>
        <taxon>Pythiales</taxon>
        <taxon>Pythiaceae</taxon>
        <taxon>Pythium</taxon>
    </lineage>
</organism>
<keyword evidence="4" id="KW-0677">Repeat</keyword>
<keyword evidence="3" id="KW-0479">Metal-binding</keyword>
<evidence type="ECO:0000256" key="5">
    <source>
        <dbReference type="ARBA" id="ARBA00023288"/>
    </source>
</evidence>
<feature type="region of interest" description="Disordered" evidence="6">
    <location>
        <begin position="267"/>
        <end position="301"/>
    </location>
</feature>
<reference evidence="8" key="1">
    <citation type="submission" date="2021-12" db="EMBL/GenBank/DDBJ databases">
        <title>Prjna785345.</title>
        <authorList>
            <person name="Rujirawat T."/>
            <person name="Krajaejun T."/>
        </authorList>
    </citation>
    <scope>NUCLEOTIDE SEQUENCE</scope>
    <source>
        <strain evidence="8">Pi057C3</strain>
    </source>
</reference>
<evidence type="ECO:0000256" key="4">
    <source>
        <dbReference type="ARBA" id="ARBA00022737"/>
    </source>
</evidence>
<feature type="compositionally biased region" description="Acidic residues" evidence="6">
    <location>
        <begin position="291"/>
        <end position="301"/>
    </location>
</feature>
<accession>A0AAD5M7E1</accession>
<evidence type="ECO:0000256" key="6">
    <source>
        <dbReference type="SAM" id="MobiDB-lite"/>
    </source>
</evidence>
<dbReference type="PROSITE" id="PS50222">
    <property type="entry name" value="EF_HAND_2"/>
    <property type="match status" value="2"/>
</dbReference>
<feature type="region of interest" description="Disordered" evidence="6">
    <location>
        <begin position="615"/>
        <end position="645"/>
    </location>
</feature>